<organism evidence="1 2">
    <name type="scientific">Brachionus calyciflorus</name>
    <dbReference type="NCBI Taxonomy" id="104777"/>
    <lineage>
        <taxon>Eukaryota</taxon>
        <taxon>Metazoa</taxon>
        <taxon>Spiralia</taxon>
        <taxon>Gnathifera</taxon>
        <taxon>Rotifera</taxon>
        <taxon>Eurotatoria</taxon>
        <taxon>Monogononta</taxon>
        <taxon>Pseudotrocha</taxon>
        <taxon>Ploima</taxon>
        <taxon>Brachionidae</taxon>
        <taxon>Brachionus</taxon>
    </lineage>
</organism>
<evidence type="ECO:0000313" key="2">
    <source>
        <dbReference type="Proteomes" id="UP000663879"/>
    </source>
</evidence>
<dbReference type="Proteomes" id="UP000663879">
    <property type="component" value="Unassembled WGS sequence"/>
</dbReference>
<keyword evidence="2" id="KW-1185">Reference proteome</keyword>
<comment type="caution">
    <text evidence="1">The sequence shown here is derived from an EMBL/GenBank/DDBJ whole genome shotgun (WGS) entry which is preliminary data.</text>
</comment>
<dbReference type="EMBL" id="CAJNOC010002539">
    <property type="protein sequence ID" value="CAF0938936.1"/>
    <property type="molecule type" value="Genomic_DNA"/>
</dbReference>
<protein>
    <submittedName>
        <fullName evidence="1">Uncharacterized protein</fullName>
    </submittedName>
</protein>
<name>A0A814CE62_9BILA</name>
<reference evidence="1" key="1">
    <citation type="submission" date="2021-02" db="EMBL/GenBank/DDBJ databases">
        <authorList>
            <person name="Nowell W R."/>
        </authorList>
    </citation>
    <scope>NUCLEOTIDE SEQUENCE</scope>
    <source>
        <strain evidence="1">Ploen Becks lab</strain>
    </source>
</reference>
<sequence length="817" mass="95896">MNYILTRNTAFYKLIKQKKLPFTRKEIKNWLVKQESYSIHKSIKKNFKRNRVIAYGIDDTWQADHVDIGLDSIQQMVNTTAIYKITEFIRRERIRPMKKWSTRYKVSSTDRKNWYFLLLKKQVRLVLDLLSGNDAVQMIKDILSKKELESLKSEKCVNALSNLSEYYKKTDLKQRHNIIRPLKDSLLNYKEIRKLGFTVSRSLWKTCLNENEREKGGGISIPNDLQNSIQNYLNAKSSLSSNRLVLNKNKKDQNYRTHMPVRYLDENFSELYKAFPFKEELSKSTFFKYANLSGEFKKPFRLTDICDYCENGRSLKAKIEKSLKNMEFCSIDGLNTKTAIEFLQDKKIIYLDDLILNNEKIGEIDALLNDLTDYQAILVHKNIAAFQRSAYNDHRQKVSELRGKILIEVDFKQRIVVGMSPRQINSEYYSQISRSCLGFGIYYVAQTNRIKLINFDIISSDLSEDGRAVIRGFRFLREQDFFVRIEEKEYIIWMDCGKHFRNSEVLGYLLKELAEESINVNVNFFCEKHGKNTRDSHFSCVSRFITSESLKRKLCCSEDIVQAIEQGQAQANENSKSEVITIAKVLDFEKDKFFSKNFPSNKTVSIQNVESFYNYRSIHNDFKLVTSVLSNDTNFLELKLKVKNSTEITHNDYEVLPEEKSKIEVFNYSTMKLKQNRIFCAINKVKNNMLANNLSPDSLFYRYFSLDQLENSNYSENENDEEIQMNSPKFCRLNGTKTKPPCSSCREPCSLTMTMLLHPINSVSQADILEELMIHNHPTSRLIQNETSKRTRNLKEAKDELLDHYIFYHNQKKPKFY</sequence>
<proteinExistence type="predicted"/>
<accession>A0A814CE62</accession>
<dbReference type="OrthoDB" id="408781at2759"/>
<evidence type="ECO:0000313" key="1">
    <source>
        <dbReference type="EMBL" id="CAF0938936.1"/>
    </source>
</evidence>
<gene>
    <name evidence="1" type="ORF">OXX778_LOCUS13322</name>
</gene>
<dbReference type="AlphaFoldDB" id="A0A814CE62"/>